<dbReference type="Gene3D" id="1.50.10.10">
    <property type="match status" value="1"/>
</dbReference>
<dbReference type="SUPFAM" id="SSF48208">
    <property type="entry name" value="Six-hairpin glycosidases"/>
    <property type="match status" value="1"/>
</dbReference>
<accession>A0A2U1B8J2</accession>
<dbReference type="EMBL" id="QEKH01000004">
    <property type="protein sequence ID" value="PVY44932.1"/>
    <property type="molecule type" value="Genomic_DNA"/>
</dbReference>
<feature type="domain" description="Glycosyl-hydrolase family 116 catalytic region" evidence="1">
    <location>
        <begin position="444"/>
        <end position="739"/>
    </location>
</feature>
<dbReference type="GeneID" id="78294246"/>
<keyword evidence="4" id="KW-1185">Reference proteome</keyword>
<reference evidence="3 4" key="1">
    <citation type="submission" date="2018-04" db="EMBL/GenBank/DDBJ databases">
        <title>Genomic Encyclopedia of Type Strains, Phase IV (KMG-IV): sequencing the most valuable type-strain genomes for metagenomic binning, comparative biology and taxonomic classification.</title>
        <authorList>
            <person name="Goeker M."/>
        </authorList>
    </citation>
    <scope>NUCLEOTIDE SEQUENCE [LARGE SCALE GENOMIC DNA]</scope>
    <source>
        <strain evidence="3 4">DSM 14823</strain>
    </source>
</reference>
<dbReference type="Pfam" id="PF04685">
    <property type="entry name" value="DUF608"/>
    <property type="match status" value="1"/>
</dbReference>
<name>A0A2U1B8J2_9BACT</name>
<dbReference type="InterPro" id="IPR008928">
    <property type="entry name" value="6-hairpin_glycosidase_sf"/>
</dbReference>
<dbReference type="RefSeq" id="WP_116882923.1">
    <property type="nucleotide sequence ID" value="NZ_CABMMC010000039.1"/>
</dbReference>
<dbReference type="InterPro" id="IPR052566">
    <property type="entry name" value="Non-lysos_glucosylceramidase"/>
</dbReference>
<dbReference type="Pfam" id="PF12215">
    <property type="entry name" value="Glyco_hydr_116N"/>
    <property type="match status" value="1"/>
</dbReference>
<dbReference type="Proteomes" id="UP000245959">
    <property type="component" value="Unassembled WGS sequence"/>
</dbReference>
<dbReference type="GO" id="GO:0008422">
    <property type="term" value="F:beta-glucosidase activity"/>
    <property type="evidence" value="ECO:0007669"/>
    <property type="project" value="TreeGrafter"/>
</dbReference>
<dbReference type="PANTHER" id="PTHR12654">
    <property type="entry name" value="BILE ACID BETA-GLUCOSIDASE-RELATED"/>
    <property type="match status" value="1"/>
</dbReference>
<comment type="caution">
    <text evidence="3">The sequence shown here is derived from an EMBL/GenBank/DDBJ whole genome shotgun (WGS) entry which is preliminary data.</text>
</comment>
<gene>
    <name evidence="3" type="ORF">C8D82_10476</name>
</gene>
<dbReference type="GO" id="GO:0005975">
    <property type="term" value="P:carbohydrate metabolic process"/>
    <property type="evidence" value="ECO:0007669"/>
    <property type="project" value="InterPro"/>
</dbReference>
<dbReference type="InterPro" id="IPR012341">
    <property type="entry name" value="6hp_glycosidase-like_sf"/>
</dbReference>
<protein>
    <submittedName>
        <fullName evidence="3">Uncharacterized protein (DUF608 family)</fullName>
    </submittedName>
</protein>
<sequence>MKYPNGHNSAISFPLGGIGTGSIGLSGAGQLIDWEIMNRPDKGSHNGYSHLAVKAERGGELVDVRVLNGDMAPPYTGTSSFGEAGNRFAGYGFGANKCLLPGLPHFREVEFDGEFPFARLTFRNETFPGEVVLRAFNPLIPLNDFDSSLPAAAFEIEFHNDTAGELRYTAALSVRNPVERSCHTLTGRLLEMKQKQHHAASPRYGELALVTDAEEYSGQSCWYRGEWQDDINMFWNDFARPGALKPRDYPAENGRHRHDTGTLAAHLTLPPGGRGKIRFVLAWYWPNVRNFWNEGEREYPGWRNWYATQFGSAAEVADYFMANYDRLLNETRLFHDALFSSTLPEAVIDAVSANLAVLKSAACLRLENGEFYAFEGTSSLYGSCEGSCTHVWNYAYALPFLFPALERSMRELDYTWNFQPDGGLGFRLQLPLGREATGFRACVDGQMGGVIKMYREWKISGDTGWLRRWFPQARRALEYAWSPENPDRWDPEQSGVLTGRQHHTLDVELFGPNPWLTGFYHAALDAAARMADAVGEPESAALYRSIRARGRKFVEEQLFNGEYYVQKLDLADDAVLAPFRDARRCYWNEESRQIKYQLGNGCLTDQLLAQWHASLAGLDDVFDPARIPAALRAIHRYNFLRSFRDYANFWRVYALNDEAGTIICSWPHRDMPAIPIPYATEVFTGYEYHFAAQLVMHGMVAEGTEVVEAARARYDGVKRNPWSEIECGSNYARSMSSYSLLNAYGGFRFDLAAGMIGFAPAARRPGECFRSFWSLGTGWGSVEITDDSCTLRVLYGSLKVNTLQFPLEPASVRLGGRELRFTRCESGIELAEPAELTPAVELTCFRQCATP</sequence>
<dbReference type="InterPro" id="IPR024462">
    <property type="entry name" value="GH116_N"/>
</dbReference>
<proteinExistence type="predicted"/>
<dbReference type="PANTHER" id="PTHR12654:SF0">
    <property type="entry name" value="NON-LYSOSOMAL GLUCOSYLCERAMIDASE"/>
    <property type="match status" value="1"/>
</dbReference>
<evidence type="ECO:0000313" key="4">
    <source>
        <dbReference type="Proteomes" id="UP000245959"/>
    </source>
</evidence>
<evidence type="ECO:0000259" key="1">
    <source>
        <dbReference type="Pfam" id="PF04685"/>
    </source>
</evidence>
<dbReference type="InterPro" id="IPR006775">
    <property type="entry name" value="GH116_catalytic"/>
</dbReference>
<dbReference type="AlphaFoldDB" id="A0A2U1B8J2"/>
<evidence type="ECO:0000313" key="3">
    <source>
        <dbReference type="EMBL" id="PVY44932.1"/>
    </source>
</evidence>
<dbReference type="OrthoDB" id="1007311at2"/>
<organism evidence="3 4">
    <name type="scientific">Victivallis vadensis</name>
    <dbReference type="NCBI Taxonomy" id="172901"/>
    <lineage>
        <taxon>Bacteria</taxon>
        <taxon>Pseudomonadati</taxon>
        <taxon>Lentisphaerota</taxon>
        <taxon>Lentisphaeria</taxon>
        <taxon>Victivallales</taxon>
        <taxon>Victivallaceae</taxon>
        <taxon>Victivallis</taxon>
    </lineage>
</organism>
<feature type="domain" description="Glycosyl-hydrolase family 116 N-terminal" evidence="2">
    <location>
        <begin position="13"/>
        <end position="326"/>
    </location>
</feature>
<evidence type="ECO:0000259" key="2">
    <source>
        <dbReference type="Pfam" id="PF12215"/>
    </source>
</evidence>